<feature type="compositionally biased region" description="Polar residues" evidence="1">
    <location>
        <begin position="705"/>
        <end position="715"/>
    </location>
</feature>
<feature type="compositionally biased region" description="Acidic residues" evidence="1">
    <location>
        <begin position="636"/>
        <end position="645"/>
    </location>
</feature>
<dbReference type="InterPro" id="IPR029415">
    <property type="entry name" value="Lines_C"/>
</dbReference>
<feature type="region of interest" description="Disordered" evidence="1">
    <location>
        <begin position="606"/>
        <end position="625"/>
    </location>
</feature>
<dbReference type="Pfam" id="PF14694">
    <property type="entry name" value="LINES_N"/>
    <property type="match status" value="1"/>
</dbReference>
<dbReference type="EMBL" id="JBJQND010000009">
    <property type="protein sequence ID" value="KAL3867398.1"/>
    <property type="molecule type" value="Genomic_DNA"/>
</dbReference>
<feature type="region of interest" description="Disordered" evidence="1">
    <location>
        <begin position="632"/>
        <end position="770"/>
    </location>
</feature>
<gene>
    <name evidence="4" type="ORF">ACJMK2_044603</name>
</gene>
<reference evidence="4 5" key="1">
    <citation type="submission" date="2024-11" db="EMBL/GenBank/DDBJ databases">
        <title>Chromosome-level genome assembly of the freshwater bivalve Anodonta woodiana.</title>
        <authorList>
            <person name="Chen X."/>
        </authorList>
    </citation>
    <scope>NUCLEOTIDE SEQUENCE [LARGE SCALE GENOMIC DNA]</scope>
    <source>
        <strain evidence="4">MN2024</strain>
        <tissue evidence="4">Gills</tissue>
    </source>
</reference>
<feature type="compositionally biased region" description="Basic and acidic residues" evidence="1">
    <location>
        <begin position="668"/>
        <end position="683"/>
    </location>
</feature>
<proteinExistence type="predicted"/>
<feature type="compositionally biased region" description="Polar residues" evidence="1">
    <location>
        <begin position="722"/>
        <end position="732"/>
    </location>
</feature>
<feature type="compositionally biased region" description="Polar residues" evidence="1">
    <location>
        <begin position="608"/>
        <end position="619"/>
    </location>
</feature>
<evidence type="ECO:0000313" key="4">
    <source>
        <dbReference type="EMBL" id="KAL3867398.1"/>
    </source>
</evidence>
<feature type="region of interest" description="Disordered" evidence="1">
    <location>
        <begin position="99"/>
        <end position="128"/>
    </location>
</feature>
<feature type="domain" description="Protein Lines N-terminal" evidence="2">
    <location>
        <begin position="224"/>
        <end position="533"/>
    </location>
</feature>
<name>A0ABD3W3F6_SINWO</name>
<feature type="compositionally biased region" description="Acidic residues" evidence="1">
    <location>
        <begin position="737"/>
        <end position="747"/>
    </location>
</feature>
<dbReference type="Pfam" id="PF14695">
    <property type="entry name" value="LINES_C"/>
    <property type="match status" value="1"/>
</dbReference>
<dbReference type="InterPro" id="IPR032794">
    <property type="entry name" value="LINES_N"/>
</dbReference>
<feature type="domain" description="Protein Lines C-terminal" evidence="3">
    <location>
        <begin position="801"/>
        <end position="831"/>
    </location>
</feature>
<keyword evidence="5" id="KW-1185">Reference proteome</keyword>
<dbReference type="PANTHER" id="PTHR16057">
    <property type="entry name" value="WINS1, 2 PROTEIN"/>
    <property type="match status" value="1"/>
</dbReference>
<evidence type="ECO:0000256" key="1">
    <source>
        <dbReference type="SAM" id="MobiDB-lite"/>
    </source>
</evidence>
<evidence type="ECO:0000259" key="2">
    <source>
        <dbReference type="Pfam" id="PF14694"/>
    </source>
</evidence>
<evidence type="ECO:0000259" key="3">
    <source>
        <dbReference type="Pfam" id="PF14695"/>
    </source>
</evidence>
<dbReference type="InterPro" id="IPR024875">
    <property type="entry name" value="Protein_Lines"/>
</dbReference>
<protein>
    <recommendedName>
        <fullName evidence="6">Protein Lines</fullName>
    </recommendedName>
</protein>
<organism evidence="4 5">
    <name type="scientific">Sinanodonta woodiana</name>
    <name type="common">Chinese pond mussel</name>
    <name type="synonym">Anodonta woodiana</name>
    <dbReference type="NCBI Taxonomy" id="1069815"/>
    <lineage>
        <taxon>Eukaryota</taxon>
        <taxon>Metazoa</taxon>
        <taxon>Spiralia</taxon>
        <taxon>Lophotrochozoa</taxon>
        <taxon>Mollusca</taxon>
        <taxon>Bivalvia</taxon>
        <taxon>Autobranchia</taxon>
        <taxon>Heteroconchia</taxon>
        <taxon>Palaeoheterodonta</taxon>
        <taxon>Unionida</taxon>
        <taxon>Unionoidea</taxon>
        <taxon>Unionidae</taxon>
        <taxon>Unioninae</taxon>
        <taxon>Sinanodonta</taxon>
    </lineage>
</organism>
<sequence>MLCSLHFKPRPLDLHSWYRYTNMDKLEVIHKRLISKKVVQTDLTWLLNGYLVQDKRAERAEISSYCTGNCQVECSYCRDLLWLGTCILLFKRSSENTDTLSKRSSENTDTLSKRSPENTDTLSKRSPENTDTLSKIIVSIDSDELFQRLEYLLMNATDPFLTYEVQKTLVSALKLPAFREKFKWLLTSITAEINTENVSATRLVRFLEIYKILLARDCSQNIVLLEESEHLLPNLCSTILVNLVEKGKCVTGNLNWLLFTFFCIWHKIIKITHRAENDGKFQFCKKCFLEFHENMLYYIYSDLENMLINKKVLNIFNTFLSYAATLPPASSLNNCFTVTAQSIVNLIQKSGISSIPIRQSRIGFSGEMMTFSHDEVHAEFDISHLRGISQLLIKSSAVLSKDWIQEPIDPAKYTSVFQVLDNLDKYIMKKLELEVSSVPFCWLPYLYGEQDDVWIEALLDLLDIALMVSRKHSPKNPSVEAWICPHFLFHQFLQITIFDHSVLVDFLASPETRFLSYLLKYLKYTLNTWDEFVMDYERCITPSYNLCVRKMRCSGEQVFLDSYESSQGHLLTTSVHSVNSNKRMDFDNAEAKYDVGIRKVEKSRDVTRLNSDSNTNTTHGRGETMSFGLSLIEGYGGDESDDNVNDDANNYISDRDKFMNDSSPPTDSRCENERIPNDNDRSPPTDSRCGNEQIPNDNDRRTPTDSRCGNEQIPNDNDRSPPTDSRCGNEQISNDNDSTDNSEDIADDKDISNSRKSLSLDGTGGSLRVHSTSVRSSQSTLMMAASESSESSLALSGIDRTMSTLIRLRLSLERLWQMNLFPYNPKPLLKLQMSLELKYEEWLSERNTSNNFDHE</sequence>
<accession>A0ABD3W3F6</accession>
<evidence type="ECO:0000313" key="5">
    <source>
        <dbReference type="Proteomes" id="UP001634394"/>
    </source>
</evidence>
<evidence type="ECO:0008006" key="6">
    <source>
        <dbReference type="Google" id="ProtNLM"/>
    </source>
</evidence>
<dbReference type="PANTHER" id="PTHR16057:SF1">
    <property type="entry name" value="PROTEIN LINES HOMOLOG 1"/>
    <property type="match status" value="1"/>
</dbReference>
<comment type="caution">
    <text evidence="4">The sequence shown here is derived from an EMBL/GenBank/DDBJ whole genome shotgun (WGS) entry which is preliminary data.</text>
</comment>
<feature type="compositionally biased region" description="Polar residues" evidence="1">
    <location>
        <begin position="684"/>
        <end position="696"/>
    </location>
</feature>
<dbReference type="Proteomes" id="UP001634394">
    <property type="component" value="Unassembled WGS sequence"/>
</dbReference>
<dbReference type="AlphaFoldDB" id="A0ABD3W3F6"/>